<dbReference type="EMBL" id="FOHN01000012">
    <property type="protein sequence ID" value="SET25128.1"/>
    <property type="molecule type" value="Genomic_DNA"/>
</dbReference>
<feature type="transmembrane region" description="Helical" evidence="7">
    <location>
        <begin position="208"/>
        <end position="230"/>
    </location>
</feature>
<evidence type="ECO:0000313" key="9">
    <source>
        <dbReference type="EMBL" id="SET25128.1"/>
    </source>
</evidence>
<feature type="domain" description="EamA" evidence="8">
    <location>
        <begin position="26"/>
        <end position="166"/>
    </location>
</feature>
<dbReference type="SUPFAM" id="SSF103481">
    <property type="entry name" value="Multidrug resistance efflux transporter EmrE"/>
    <property type="match status" value="2"/>
</dbReference>
<accession>A0A1I0CZP0</accession>
<dbReference type="OrthoDB" id="3190463at2"/>
<feature type="transmembrane region" description="Helical" evidence="7">
    <location>
        <begin position="270"/>
        <end position="288"/>
    </location>
</feature>
<evidence type="ECO:0000256" key="1">
    <source>
        <dbReference type="ARBA" id="ARBA00004651"/>
    </source>
</evidence>
<keyword evidence="3" id="KW-1003">Cell membrane</keyword>
<sequence length="321" mass="34951">MIVAIKMKKGEMKVKGKKIFTNPVMVVLIAVFCNILWGSAFPFVKRGYALFHITDAVSDKLLFAGTRFFLAGILLLVGYLALNRRVPKLHKDNLKNVVELGIVQTTVQYIFFYIGLSNTTGTNGSIVNSSSVFLSVILSHFIYANDKITLKKAIGCMIGFGGVLFCTLGQGSAKFSFTGEGFIVISGFTSAMGAVISKKATQRDESWVVTAYNLAMGGAILIAAGFLMGGRLWEVSLEGSLVLLYLSMLSAAAFTLWAMLLTYNNISKICIYNFVIPIAGTLLSGLILKETIFKKEYIVSLLLVSGGIFLVNSQKHDKIVQ</sequence>
<feature type="transmembrane region" description="Helical" evidence="7">
    <location>
        <begin position="177"/>
        <end position="196"/>
    </location>
</feature>
<feature type="transmembrane region" description="Helical" evidence="7">
    <location>
        <begin position="242"/>
        <end position="263"/>
    </location>
</feature>
<name>A0A1I0CZP0_9FIRM</name>
<evidence type="ECO:0000256" key="5">
    <source>
        <dbReference type="ARBA" id="ARBA00022989"/>
    </source>
</evidence>
<reference evidence="9 10" key="1">
    <citation type="submission" date="2016-10" db="EMBL/GenBank/DDBJ databases">
        <authorList>
            <person name="de Groot N.N."/>
        </authorList>
    </citation>
    <scope>NUCLEOTIDE SEQUENCE [LARGE SCALE GENOMIC DNA]</scope>
    <source>
        <strain evidence="9 10">DSM 1801</strain>
    </source>
</reference>
<dbReference type="Pfam" id="PF00892">
    <property type="entry name" value="EamA"/>
    <property type="match status" value="2"/>
</dbReference>
<proteinExistence type="inferred from homology"/>
<gene>
    <name evidence="9" type="ORF">SAMN04487772_11233</name>
</gene>
<feature type="transmembrane region" description="Helical" evidence="7">
    <location>
        <begin position="94"/>
        <end position="114"/>
    </location>
</feature>
<comment type="subcellular location">
    <subcellularLocation>
        <location evidence="1">Cell membrane</location>
        <topology evidence="1">Multi-pass membrane protein</topology>
    </subcellularLocation>
</comment>
<keyword evidence="5 7" id="KW-1133">Transmembrane helix</keyword>
<feature type="transmembrane region" description="Helical" evidence="7">
    <location>
        <begin position="20"/>
        <end position="41"/>
    </location>
</feature>
<evidence type="ECO:0000256" key="3">
    <source>
        <dbReference type="ARBA" id="ARBA00022475"/>
    </source>
</evidence>
<feature type="domain" description="EamA" evidence="8">
    <location>
        <begin position="179"/>
        <end position="311"/>
    </location>
</feature>
<dbReference type="Proteomes" id="UP000199800">
    <property type="component" value="Unassembled WGS sequence"/>
</dbReference>
<feature type="transmembrane region" description="Helical" evidence="7">
    <location>
        <begin position="153"/>
        <end position="171"/>
    </location>
</feature>
<dbReference type="GO" id="GO:0005886">
    <property type="term" value="C:plasma membrane"/>
    <property type="evidence" value="ECO:0007669"/>
    <property type="project" value="UniProtKB-SubCell"/>
</dbReference>
<evidence type="ECO:0000256" key="4">
    <source>
        <dbReference type="ARBA" id="ARBA00022692"/>
    </source>
</evidence>
<keyword evidence="6 7" id="KW-0472">Membrane</keyword>
<feature type="transmembrane region" description="Helical" evidence="7">
    <location>
        <begin position="294"/>
        <end position="311"/>
    </location>
</feature>
<evidence type="ECO:0000256" key="6">
    <source>
        <dbReference type="ARBA" id="ARBA00023136"/>
    </source>
</evidence>
<evidence type="ECO:0000256" key="7">
    <source>
        <dbReference type="SAM" id="Phobius"/>
    </source>
</evidence>
<feature type="transmembrane region" description="Helical" evidence="7">
    <location>
        <begin position="126"/>
        <end position="144"/>
    </location>
</feature>
<dbReference type="AlphaFoldDB" id="A0A1I0CZP0"/>
<dbReference type="InterPro" id="IPR050638">
    <property type="entry name" value="AA-Vitamin_Transporters"/>
</dbReference>
<dbReference type="PANTHER" id="PTHR32322:SF18">
    <property type="entry name" value="S-ADENOSYLMETHIONINE_S-ADENOSYLHOMOCYSTEINE TRANSPORTER"/>
    <property type="match status" value="1"/>
</dbReference>
<protein>
    <submittedName>
        <fullName evidence="9">Permease of the drug/metabolite transporter (DMT) superfamily</fullName>
    </submittedName>
</protein>
<evidence type="ECO:0000313" key="10">
    <source>
        <dbReference type="Proteomes" id="UP000199800"/>
    </source>
</evidence>
<dbReference type="STRING" id="29364.SAMN04487772_11233"/>
<keyword evidence="4 7" id="KW-0812">Transmembrane</keyword>
<comment type="similarity">
    <text evidence="2">Belongs to the EamA transporter family.</text>
</comment>
<dbReference type="InterPro" id="IPR000620">
    <property type="entry name" value="EamA_dom"/>
</dbReference>
<keyword evidence="10" id="KW-1185">Reference proteome</keyword>
<dbReference type="RefSeq" id="WP_092477925.1">
    <property type="nucleotide sequence ID" value="NZ_FOHN01000012.1"/>
</dbReference>
<organism evidence="9 10">
    <name type="scientific">[Clostridium] polysaccharolyticum</name>
    <dbReference type="NCBI Taxonomy" id="29364"/>
    <lineage>
        <taxon>Bacteria</taxon>
        <taxon>Bacillati</taxon>
        <taxon>Bacillota</taxon>
        <taxon>Clostridia</taxon>
        <taxon>Lachnospirales</taxon>
        <taxon>Lachnospiraceae</taxon>
    </lineage>
</organism>
<evidence type="ECO:0000256" key="2">
    <source>
        <dbReference type="ARBA" id="ARBA00007362"/>
    </source>
</evidence>
<evidence type="ECO:0000259" key="8">
    <source>
        <dbReference type="Pfam" id="PF00892"/>
    </source>
</evidence>
<feature type="transmembrane region" description="Helical" evidence="7">
    <location>
        <begin position="61"/>
        <end position="82"/>
    </location>
</feature>
<dbReference type="PANTHER" id="PTHR32322">
    <property type="entry name" value="INNER MEMBRANE TRANSPORTER"/>
    <property type="match status" value="1"/>
</dbReference>
<dbReference type="InterPro" id="IPR037185">
    <property type="entry name" value="EmrE-like"/>
</dbReference>